<dbReference type="Proteomes" id="UP001164020">
    <property type="component" value="Chromosome"/>
</dbReference>
<dbReference type="InterPro" id="IPR002798">
    <property type="entry name" value="SpoIIM-like"/>
</dbReference>
<dbReference type="RefSeq" id="WP_268882429.1">
    <property type="nucleotide sequence ID" value="NZ_CP114029.1"/>
</dbReference>
<name>A0ABY7C1R8_9HYPH</name>
<keyword evidence="1" id="KW-0472">Membrane</keyword>
<sequence>MNAQAGTIRSTRFRDEREADWKRLSAIVEAAEKRGLSRLSFDDARDLVLLYRQATNSLSVAREISLDLAVVRYLESLCARAYLVVYAPRESLTGLLSRFFARSAPQAVRRSLLPIACAFALMIFGALAAFFLTAGDSSWFYAFVPGDLAAGRGPGASAEALRRVIYGEDYQPLGELGAFATYLFSHNTKVALFAFALGIVFCVPSVILLLYNGAMLGAFVSIHVDKGLGLDFMGWLTIHGVTELSAIAIASAGGLTLGYAMLFPGLRSRSAALRHAGRDAVKLALVAATMLFVAGILEGIGRQIVTDFWARLVIGWGVGLLWAAWFTLAGRGAGAGREALTEPV</sequence>
<dbReference type="EMBL" id="CP114029">
    <property type="protein sequence ID" value="WAP70004.1"/>
    <property type="molecule type" value="Genomic_DNA"/>
</dbReference>
<feature type="transmembrane region" description="Helical" evidence="1">
    <location>
        <begin position="283"/>
        <end position="302"/>
    </location>
</feature>
<gene>
    <name evidence="2" type="ORF">OH818_07525</name>
</gene>
<evidence type="ECO:0000313" key="3">
    <source>
        <dbReference type="Proteomes" id="UP001164020"/>
    </source>
</evidence>
<feature type="transmembrane region" description="Helical" evidence="1">
    <location>
        <begin position="112"/>
        <end position="132"/>
    </location>
</feature>
<reference evidence="2" key="1">
    <citation type="submission" date="2022-12" db="EMBL/GenBank/DDBJ databases">
        <title>Jiella pelagia sp. nov., isolated from phosphonate enriched culture of Northwest Pacific surface seawater.</title>
        <authorList>
            <person name="Shin D.Y."/>
            <person name="Hwang C.Y."/>
        </authorList>
    </citation>
    <scope>NUCLEOTIDE SEQUENCE</scope>
    <source>
        <strain evidence="2">HL-NP1</strain>
    </source>
</reference>
<keyword evidence="3" id="KW-1185">Reference proteome</keyword>
<protein>
    <submittedName>
        <fullName evidence="2">Stage II sporulation protein M</fullName>
    </submittedName>
</protein>
<keyword evidence="1" id="KW-0812">Transmembrane</keyword>
<feature type="transmembrane region" description="Helical" evidence="1">
    <location>
        <begin position="190"/>
        <end position="211"/>
    </location>
</feature>
<accession>A0ABY7C1R8</accession>
<feature type="transmembrane region" description="Helical" evidence="1">
    <location>
        <begin position="244"/>
        <end position="262"/>
    </location>
</feature>
<feature type="transmembrane region" description="Helical" evidence="1">
    <location>
        <begin position="308"/>
        <end position="328"/>
    </location>
</feature>
<dbReference type="Pfam" id="PF01944">
    <property type="entry name" value="SpoIIM"/>
    <property type="match status" value="1"/>
</dbReference>
<evidence type="ECO:0000313" key="2">
    <source>
        <dbReference type="EMBL" id="WAP70004.1"/>
    </source>
</evidence>
<evidence type="ECO:0000256" key="1">
    <source>
        <dbReference type="SAM" id="Phobius"/>
    </source>
</evidence>
<keyword evidence="1" id="KW-1133">Transmembrane helix</keyword>
<dbReference type="PANTHER" id="PTHR35337">
    <property type="entry name" value="SLR1478 PROTEIN"/>
    <property type="match status" value="1"/>
</dbReference>
<dbReference type="PANTHER" id="PTHR35337:SF1">
    <property type="entry name" value="SLR1478 PROTEIN"/>
    <property type="match status" value="1"/>
</dbReference>
<proteinExistence type="predicted"/>
<organism evidence="2 3">
    <name type="scientific">Jiella pelagia</name>
    <dbReference type="NCBI Taxonomy" id="2986949"/>
    <lineage>
        <taxon>Bacteria</taxon>
        <taxon>Pseudomonadati</taxon>
        <taxon>Pseudomonadota</taxon>
        <taxon>Alphaproteobacteria</taxon>
        <taxon>Hyphomicrobiales</taxon>
        <taxon>Aurantimonadaceae</taxon>
        <taxon>Jiella</taxon>
    </lineage>
</organism>